<dbReference type="InterPro" id="IPR017451">
    <property type="entry name" value="F-box-assoc_interact_dom"/>
</dbReference>
<dbReference type="NCBIfam" id="TIGR01640">
    <property type="entry name" value="F_box_assoc_1"/>
    <property type="match status" value="1"/>
</dbReference>
<dbReference type="Gene3D" id="1.20.1280.50">
    <property type="match status" value="1"/>
</dbReference>
<keyword evidence="3" id="KW-1185">Reference proteome</keyword>
<feature type="domain" description="F-box" evidence="1">
    <location>
        <begin position="17"/>
        <end position="64"/>
    </location>
</feature>
<dbReference type="InterPro" id="IPR001810">
    <property type="entry name" value="F-box_dom"/>
</dbReference>
<comment type="caution">
    <text evidence="2">The sequence shown here is derived from an EMBL/GenBank/DDBJ whole genome shotgun (WGS) entry which is preliminary data.</text>
</comment>
<accession>A0A834Y6F2</accession>
<dbReference type="InterPro" id="IPR011043">
    <property type="entry name" value="Gal_Oxase/kelch_b-propeller"/>
</dbReference>
<dbReference type="OMA" id="PIMISHD"/>
<evidence type="ECO:0000259" key="1">
    <source>
        <dbReference type="PROSITE" id="PS50181"/>
    </source>
</evidence>
<evidence type="ECO:0000313" key="3">
    <source>
        <dbReference type="Proteomes" id="UP000655225"/>
    </source>
</evidence>
<dbReference type="Pfam" id="PF00646">
    <property type="entry name" value="F-box"/>
    <property type="match status" value="1"/>
</dbReference>
<dbReference type="EMBL" id="JABCRI010001458">
    <property type="protein sequence ID" value="KAF8364556.1"/>
    <property type="molecule type" value="Genomic_DNA"/>
</dbReference>
<sequence>MEMEEKGKEEEEQWNAETQRSSIPHDLMVEILLRTPCKSLLRFRCVCKLWDSIIKDPQFTYLHFQCRERKDEFHRPIMISHDWCFGRGIVHLNHIHSSPSNQLWELGELLITSLCEGFSMSSSINGLICLDETTSVIICNPIIGRYVSLPPCQCRLKLDLNLLYTSSKDFIGFGFHSSTRQYKVLHSLNLSRDFDIPEVYHEIFTLGSQSWRRLDGRDYRFHPDSNTMTYFDGALYFFGENNPRAQVIIVAFDVGDENFRRVQPPCKCGDDPFHMSMVELNGNLCLADNEVGVSGRVDIWVLKECMWIKKYSISFEVIGALSWEGFPILIRDGKIVFETMMLVEADNSRVLEFISYDIQNKKSTKIYLCPSGTSKVRDYVESLVWV</sequence>
<dbReference type="SMART" id="SM00256">
    <property type="entry name" value="FBOX"/>
    <property type="match status" value="1"/>
</dbReference>
<protein>
    <recommendedName>
        <fullName evidence="1">F-box domain-containing protein</fullName>
    </recommendedName>
</protein>
<dbReference type="OrthoDB" id="687122at2759"/>
<name>A0A834Y6F2_TETSI</name>
<dbReference type="SUPFAM" id="SSF50965">
    <property type="entry name" value="Galactose oxidase, central domain"/>
    <property type="match status" value="1"/>
</dbReference>
<dbReference type="InterPro" id="IPR036047">
    <property type="entry name" value="F-box-like_dom_sf"/>
</dbReference>
<reference evidence="2 3" key="1">
    <citation type="submission" date="2020-04" db="EMBL/GenBank/DDBJ databases">
        <title>Plant Genome Project.</title>
        <authorList>
            <person name="Zhang R.-G."/>
        </authorList>
    </citation>
    <scope>NUCLEOTIDE SEQUENCE [LARGE SCALE GENOMIC DNA]</scope>
    <source>
        <strain evidence="2">YNK0</strain>
        <tissue evidence="2">Leaf</tissue>
    </source>
</reference>
<dbReference type="PANTHER" id="PTHR31672">
    <property type="entry name" value="BNACNNG10540D PROTEIN"/>
    <property type="match status" value="1"/>
</dbReference>
<gene>
    <name evidence="2" type="ORF">HHK36_033474</name>
</gene>
<dbReference type="SUPFAM" id="SSF81383">
    <property type="entry name" value="F-box domain"/>
    <property type="match status" value="1"/>
</dbReference>
<dbReference type="Pfam" id="PF08268">
    <property type="entry name" value="FBA_3"/>
    <property type="match status" value="1"/>
</dbReference>
<dbReference type="Proteomes" id="UP000655225">
    <property type="component" value="Unassembled WGS sequence"/>
</dbReference>
<dbReference type="AlphaFoldDB" id="A0A834Y6F2"/>
<dbReference type="CDD" id="cd22157">
    <property type="entry name" value="F-box_AtFBW1-like"/>
    <property type="match status" value="1"/>
</dbReference>
<dbReference type="PROSITE" id="PS50181">
    <property type="entry name" value="FBOX"/>
    <property type="match status" value="1"/>
</dbReference>
<dbReference type="InterPro" id="IPR013187">
    <property type="entry name" value="F-box-assoc_dom_typ3"/>
</dbReference>
<evidence type="ECO:0000313" key="2">
    <source>
        <dbReference type="EMBL" id="KAF8364556.1"/>
    </source>
</evidence>
<proteinExistence type="predicted"/>
<dbReference type="InterPro" id="IPR050796">
    <property type="entry name" value="SCF_F-box_component"/>
</dbReference>
<organism evidence="2 3">
    <name type="scientific">Tetracentron sinense</name>
    <name type="common">Spur-leaf</name>
    <dbReference type="NCBI Taxonomy" id="13715"/>
    <lineage>
        <taxon>Eukaryota</taxon>
        <taxon>Viridiplantae</taxon>
        <taxon>Streptophyta</taxon>
        <taxon>Embryophyta</taxon>
        <taxon>Tracheophyta</taxon>
        <taxon>Spermatophyta</taxon>
        <taxon>Magnoliopsida</taxon>
        <taxon>Trochodendrales</taxon>
        <taxon>Trochodendraceae</taxon>
        <taxon>Tetracentron</taxon>
    </lineage>
</organism>